<dbReference type="EMBL" id="GACK01004997">
    <property type="protein sequence ID" value="JAA60037.1"/>
    <property type="molecule type" value="mRNA"/>
</dbReference>
<dbReference type="Pfam" id="PF25179">
    <property type="entry name" value="LMF1_C"/>
    <property type="match status" value="1"/>
</dbReference>
<comment type="similarity">
    <text evidence="2 7">Belongs to the lipase maturation factor family.</text>
</comment>
<dbReference type="PANTHER" id="PTHR14463">
    <property type="entry name" value="LIPASE MATURATION FACTOR"/>
    <property type="match status" value="1"/>
</dbReference>
<dbReference type="GO" id="GO:0051604">
    <property type="term" value="P:protein maturation"/>
    <property type="evidence" value="ECO:0007669"/>
    <property type="project" value="InterPro"/>
</dbReference>
<dbReference type="GO" id="GO:0005789">
    <property type="term" value="C:endoplasmic reticulum membrane"/>
    <property type="evidence" value="ECO:0007669"/>
    <property type="project" value="UniProtKB-SubCell"/>
</dbReference>
<feature type="transmembrane region" description="Helical" evidence="7">
    <location>
        <begin position="63"/>
        <end position="85"/>
    </location>
</feature>
<reference evidence="11" key="1">
    <citation type="submission" date="2012-11" db="EMBL/GenBank/DDBJ databases">
        <authorList>
            <person name="Lucero-Rivera Y.E."/>
            <person name="Tovar-Ramirez D."/>
        </authorList>
    </citation>
    <scope>NUCLEOTIDE SEQUENCE</scope>
    <source>
        <tissue evidence="11">Salivary gland</tissue>
    </source>
</reference>
<dbReference type="InterPro" id="IPR009613">
    <property type="entry name" value="LMF"/>
</dbReference>
<evidence type="ECO:0000256" key="3">
    <source>
        <dbReference type="ARBA" id="ARBA00022692"/>
    </source>
</evidence>
<protein>
    <recommendedName>
        <fullName evidence="7">Lipase maturation factor</fullName>
    </recommendedName>
</protein>
<feature type="transmembrane region" description="Helical" evidence="7">
    <location>
        <begin position="189"/>
        <end position="205"/>
    </location>
</feature>
<feature type="transmembrane region" description="Helical" evidence="7">
    <location>
        <begin position="322"/>
        <end position="340"/>
    </location>
</feature>
<proteinExistence type="evidence at transcript level"/>
<evidence type="ECO:0000256" key="4">
    <source>
        <dbReference type="ARBA" id="ARBA00022824"/>
    </source>
</evidence>
<evidence type="ECO:0000256" key="2">
    <source>
        <dbReference type="ARBA" id="ARBA00005512"/>
    </source>
</evidence>
<keyword evidence="6 7" id="KW-0472">Membrane</keyword>
<comment type="subcellular location">
    <subcellularLocation>
        <location evidence="1 7">Endoplasmic reticulum membrane</location>
        <topology evidence="1 7">Multi-pass membrane protein</topology>
    </subcellularLocation>
</comment>
<evidence type="ECO:0000256" key="7">
    <source>
        <dbReference type="RuleBase" id="RU361229"/>
    </source>
</evidence>
<evidence type="ECO:0000256" key="1">
    <source>
        <dbReference type="ARBA" id="ARBA00004477"/>
    </source>
</evidence>
<feature type="transmembrane region" description="Helical" evidence="7">
    <location>
        <begin position="147"/>
        <end position="169"/>
    </location>
</feature>
<dbReference type="Pfam" id="PF06762">
    <property type="entry name" value="LMF1"/>
    <property type="match status" value="1"/>
</dbReference>
<feature type="transmembrane region" description="Helical" evidence="7">
    <location>
        <begin position="217"/>
        <end position="236"/>
    </location>
</feature>
<evidence type="ECO:0000259" key="9">
    <source>
        <dbReference type="Pfam" id="PF06762"/>
    </source>
</evidence>
<evidence type="ECO:0000259" key="10">
    <source>
        <dbReference type="Pfam" id="PF25179"/>
    </source>
</evidence>
<evidence type="ECO:0000256" key="6">
    <source>
        <dbReference type="ARBA" id="ARBA00023136"/>
    </source>
</evidence>
<feature type="domain" description="Lipase maturation factor 1/2 N-terminal" evidence="9">
    <location>
        <begin position="181"/>
        <end position="341"/>
    </location>
</feature>
<sequence length="572" mass="66084">MARFRKNPEQSPESRTVSPCDRRDVPKDARDPDIGERRDEGSKSSPLVLDATKMHSLQKDQYWLTRIVFLRSLGFVYAVAFLVALNQNKYLVGKQGLLPADHYMERIKAIYKGLHSETLLRVPTIMWLYEYADVDTLLDCIASVGTVLALGITVTGAANAVSLFLLWILYHSLVNVGQLWYSFGWESQLLETGFLAIFFCPIWTWKQLPRDTPPSPVVVWGYRWLLFRIMLGAGLIKVRGDRCWWELTCMMYHYETQPVPNPLSYYLHQTPPFVHKLEVLGNHIIELIVPWLMFLTRPFRIACGIIQISFQVILIMSGNLSFLNWLTILPSIPYFDDAMLKWMFSKKTSNQVALLAKEAGEGKVKHSKGRKATNMALALCLGFLSIPVVVNLVSPNQQMNTSFEPLRLVNTYGAFGSITKSRKEVIIQGTHSLDPHNSSAVWEEYEFFCKPGNVFRRPCVISPYHYRLDWLMWFAGFQDYQSHPWLFHFVAKLLVNDKNVSKIILKNPFMNREPPRYIRAEHYRYRYAPVGSPQAKAGQWWIRSRVGSYMYPVSLYSLKPLLKNFGWEIPSM</sequence>
<dbReference type="PANTHER" id="PTHR14463:SF10">
    <property type="entry name" value="LIPASE MATURATION FACTOR 1"/>
    <property type="match status" value="1"/>
</dbReference>
<feature type="region of interest" description="Disordered" evidence="8">
    <location>
        <begin position="1"/>
        <end position="45"/>
    </location>
</feature>
<dbReference type="InterPro" id="IPR057434">
    <property type="entry name" value="LMF1/2_N"/>
</dbReference>
<keyword evidence="4 7" id="KW-0256">Endoplasmic reticulum</keyword>
<keyword evidence="5 7" id="KW-1133">Transmembrane helix</keyword>
<evidence type="ECO:0000313" key="11">
    <source>
        <dbReference type="EMBL" id="JAA60037.1"/>
    </source>
</evidence>
<accession>L7M850</accession>
<evidence type="ECO:0000256" key="5">
    <source>
        <dbReference type="ARBA" id="ARBA00022989"/>
    </source>
</evidence>
<dbReference type="AlphaFoldDB" id="L7M850"/>
<comment type="function">
    <text evidence="7">Involved in the maturation of specific proteins in the endoplasmic reticulum.</text>
</comment>
<feature type="domain" description="Lipase maturation factor 1/2 C-terminal" evidence="10">
    <location>
        <begin position="408"/>
        <end position="550"/>
    </location>
</feature>
<feature type="compositionally biased region" description="Basic and acidic residues" evidence="8">
    <location>
        <begin position="20"/>
        <end position="42"/>
    </location>
</feature>
<feature type="transmembrane region" description="Helical" evidence="7">
    <location>
        <begin position="375"/>
        <end position="393"/>
    </location>
</feature>
<name>L7M850_RHIPC</name>
<evidence type="ECO:0000256" key="8">
    <source>
        <dbReference type="SAM" id="MobiDB-lite"/>
    </source>
</evidence>
<reference evidence="11" key="2">
    <citation type="journal article" date="2015" name="J. Proteomics">
        <title>Sexual differences in the sialomes of the zebra tick, Rhipicephalus pulchellus.</title>
        <authorList>
            <person name="Tan A.W."/>
            <person name="Francischetti I.M."/>
            <person name="Slovak M."/>
            <person name="Kini R.M."/>
            <person name="Ribeiro J.M."/>
        </authorList>
    </citation>
    <scope>NUCLEOTIDE SEQUENCE</scope>
    <source>
        <tissue evidence="11">Salivary gland</tissue>
    </source>
</reference>
<keyword evidence="3 7" id="KW-0812">Transmembrane</keyword>
<dbReference type="InterPro" id="IPR057433">
    <property type="entry name" value="LMF1/2_C"/>
</dbReference>
<organism evidence="11">
    <name type="scientific">Rhipicephalus pulchellus</name>
    <name type="common">Yellow backed tick</name>
    <name type="synonym">Dermacentor pulchellus</name>
    <dbReference type="NCBI Taxonomy" id="72859"/>
    <lineage>
        <taxon>Eukaryota</taxon>
        <taxon>Metazoa</taxon>
        <taxon>Ecdysozoa</taxon>
        <taxon>Arthropoda</taxon>
        <taxon>Chelicerata</taxon>
        <taxon>Arachnida</taxon>
        <taxon>Acari</taxon>
        <taxon>Parasitiformes</taxon>
        <taxon>Ixodida</taxon>
        <taxon>Ixodoidea</taxon>
        <taxon>Ixodidae</taxon>
        <taxon>Rhipicephalinae</taxon>
        <taxon>Rhipicephalus</taxon>
        <taxon>Rhipicephalus</taxon>
    </lineage>
</organism>